<proteinExistence type="predicted"/>
<organism evidence="1 2">
    <name type="scientific">Lentinula aff. lateritia</name>
    <dbReference type="NCBI Taxonomy" id="2804960"/>
    <lineage>
        <taxon>Eukaryota</taxon>
        <taxon>Fungi</taxon>
        <taxon>Dikarya</taxon>
        <taxon>Basidiomycota</taxon>
        <taxon>Agaricomycotina</taxon>
        <taxon>Agaricomycetes</taxon>
        <taxon>Agaricomycetidae</taxon>
        <taxon>Agaricales</taxon>
        <taxon>Marasmiineae</taxon>
        <taxon>Omphalotaceae</taxon>
        <taxon>Lentinula</taxon>
    </lineage>
</organism>
<evidence type="ECO:0000313" key="2">
    <source>
        <dbReference type="Proteomes" id="UP001163835"/>
    </source>
</evidence>
<accession>A0ACC1THP0</accession>
<sequence length="1068" mass="119869">MSSDVPSRNTQSRHLGMGGAGTDGAKATNSAKDSAAQDKPSSYDEVCSSHPLRDAAIPHTVPIANASKATVGTSGNNPTGSANADEVSSEDMTDKTRKDFFKPDKLTKEQKATVKAAEQRMTPAQREIINNRNLAIQKQQQARSYSKPQDVGPSSYVAKGKFVDHNNEVCDTELNIEAQKAELNHWNAAHGSIGAKNLSSDVESEISDKSRRQLHKNYHHKNGSQRHKSRNSKSEHSDSGTDDSANMHKKTKTSSRCISKDVESLKPISSRFAKKIKDIAKGHKTTSKSTTHHGRHWSTQPVDQLPQDSLLAWMIKTKKRSKKSIKNYESSSDSDADSESSSESTTSNSSSSPSSEELDSSDESVQHRKWHRHHSCSHSRKRNGRKSKKRTYNQIIKHVPPSIWNGEADAEVFQRIVLEGYQFCKEGKIPKNERVFLISHYLSGKAYQFFALKVAKNHSKWSLQEFYEGLFDYCFPVNHCKQMRTKLRKCYQNGRTVSEYVHELESIMDHIGIMSQCEKVLKLWDGLSPGMRYELKRAWVSKEVHSWRRIVHKAELIELAGFEKDSSPCFAPKQSDRPRDEIISINEIRMVISDSVTIIAQPSTSALPSSSAPRNSARSDNSVHHYKNDYQSGQGRPQTNHDRTSRTTRKPDLDGNCYKCGQPGHFAQNCPSNNIVHSRNNGPPGISARGMQFPLHDESSEMLAQLVETTEQPGVLTLNMMHFTSFVDDVSEDSAFEYMSENNNSLTPISNADSVLEDGLLPLPSNLSCSEIPDNNHDSLPDLESVSDSDIEADDIPDLQDVSDSEYDDDDMFDSLSTFEIDLLESNLWPQCSDSNPEGEESIDLESDSETLYQTEISSETSTMSGNESDSISESNNTPEFSFADDAEEVFGYLTTNWSDFFLHKTLEPGWWPRAIDDWMCLALTFVLNHDAPYPFDFMLWGAQGSYRFHVRNLDDGNYGITDENAPYNELTLPAQLLNDTAFMPGAWYAEQQTNLLNYSFDAGHWQDISTDLGDVYMQGMKFVLTCGIPAYPKSAFTALYDPFERFVIYKTSSDDEDACWMVVQTAD</sequence>
<name>A0ACC1THP0_9AGAR</name>
<gene>
    <name evidence="1" type="ORF">F5876DRAFT_83877</name>
</gene>
<comment type="caution">
    <text evidence="1">The sequence shown here is derived from an EMBL/GenBank/DDBJ whole genome shotgun (WGS) entry which is preliminary data.</text>
</comment>
<dbReference type="EMBL" id="MU796369">
    <property type="protein sequence ID" value="KAJ3804045.1"/>
    <property type="molecule type" value="Genomic_DNA"/>
</dbReference>
<protein>
    <submittedName>
        <fullName evidence="1">Uncharacterized protein</fullName>
    </submittedName>
</protein>
<reference evidence="1" key="1">
    <citation type="submission" date="2022-09" db="EMBL/GenBank/DDBJ databases">
        <title>A Global Phylogenomic Analysis of the Shiitake Genus Lentinula.</title>
        <authorList>
            <consortium name="DOE Joint Genome Institute"/>
            <person name="Sierra-Patev S."/>
            <person name="Min B."/>
            <person name="Naranjo-Ortiz M."/>
            <person name="Looney B."/>
            <person name="Konkel Z."/>
            <person name="Slot J.C."/>
            <person name="Sakamoto Y."/>
            <person name="Steenwyk J.L."/>
            <person name="Rokas A."/>
            <person name="Carro J."/>
            <person name="Camarero S."/>
            <person name="Ferreira P."/>
            <person name="Molpeceres G."/>
            <person name="Ruiz-Duenas F.J."/>
            <person name="Serrano A."/>
            <person name="Henrissat B."/>
            <person name="Drula E."/>
            <person name="Hughes K.W."/>
            <person name="Mata J.L."/>
            <person name="Ishikawa N.K."/>
            <person name="Vargas-Isla R."/>
            <person name="Ushijima S."/>
            <person name="Smith C.A."/>
            <person name="Ahrendt S."/>
            <person name="Andreopoulos W."/>
            <person name="He G."/>
            <person name="Labutti K."/>
            <person name="Lipzen A."/>
            <person name="Ng V."/>
            <person name="Riley R."/>
            <person name="Sandor L."/>
            <person name="Barry K."/>
            <person name="Martinez A.T."/>
            <person name="Xiao Y."/>
            <person name="Gibbons J.G."/>
            <person name="Terashima K."/>
            <person name="Grigoriev I.V."/>
            <person name="Hibbett D.S."/>
        </authorList>
    </citation>
    <scope>NUCLEOTIDE SEQUENCE</scope>
    <source>
        <strain evidence="1">TMI1499</strain>
    </source>
</reference>
<keyword evidence="2" id="KW-1185">Reference proteome</keyword>
<dbReference type="Proteomes" id="UP001163835">
    <property type="component" value="Unassembled WGS sequence"/>
</dbReference>
<evidence type="ECO:0000313" key="1">
    <source>
        <dbReference type="EMBL" id="KAJ3804045.1"/>
    </source>
</evidence>